<keyword evidence="1" id="KW-1133">Transmembrane helix</keyword>
<keyword evidence="1" id="KW-0812">Transmembrane</keyword>
<reference evidence="2 3" key="1">
    <citation type="submission" date="2016-10" db="EMBL/GenBank/DDBJ databases">
        <authorList>
            <person name="de Groot N.N."/>
        </authorList>
    </citation>
    <scope>NUCLEOTIDE SEQUENCE [LARGE SCALE GENOMIC DNA]</scope>
    <source>
        <strain evidence="2 3">CGMCC 1.6502</strain>
    </source>
</reference>
<accession>A0A1G8X6E9</accession>
<organism evidence="2 3">
    <name type="scientific">Sediminibacillus albus</name>
    <dbReference type="NCBI Taxonomy" id="407036"/>
    <lineage>
        <taxon>Bacteria</taxon>
        <taxon>Bacillati</taxon>
        <taxon>Bacillota</taxon>
        <taxon>Bacilli</taxon>
        <taxon>Bacillales</taxon>
        <taxon>Bacillaceae</taxon>
        <taxon>Sediminibacillus</taxon>
    </lineage>
</organism>
<evidence type="ECO:0000313" key="3">
    <source>
        <dbReference type="Proteomes" id="UP000198694"/>
    </source>
</evidence>
<protein>
    <submittedName>
        <fullName evidence="2">Uncharacterized protein</fullName>
    </submittedName>
</protein>
<dbReference type="Proteomes" id="UP000198694">
    <property type="component" value="Unassembled WGS sequence"/>
</dbReference>
<name>A0A1G8X6E9_9BACI</name>
<dbReference type="OrthoDB" id="2965300at2"/>
<feature type="transmembrane region" description="Helical" evidence="1">
    <location>
        <begin position="20"/>
        <end position="43"/>
    </location>
</feature>
<evidence type="ECO:0000313" key="2">
    <source>
        <dbReference type="EMBL" id="SDJ86192.1"/>
    </source>
</evidence>
<evidence type="ECO:0000256" key="1">
    <source>
        <dbReference type="SAM" id="Phobius"/>
    </source>
</evidence>
<dbReference type="AlphaFoldDB" id="A0A1G8X6E9"/>
<dbReference type="RefSeq" id="WP_093211930.1">
    <property type="nucleotide sequence ID" value="NZ_FNFL01000001.1"/>
</dbReference>
<keyword evidence="3" id="KW-1185">Reference proteome</keyword>
<keyword evidence="1" id="KW-0472">Membrane</keyword>
<sequence length="254" mass="29639">MDITLGSISNPKIVYEIPVYILFTVLATFIVAILTQVLSHFFANRRDKKKEFMQKYQDLYSNTLAPLSNYMYIKTNPMKGHDVHEAVEENDLLEITLIKLKENIKHASPALLKVHERYFGHGYKSDGLGGGKERDKHALVYFLLEDMLRTSKWTGIFSRSDRQRLKQSKYYYGLSAITLHFFNMKFAELVLQMEYRGEARKKVKYRGLGKELLTLDHVKMKKQLLKHLSSANVNEDKVYRDIIEKLSYKRGTST</sequence>
<dbReference type="EMBL" id="FNFL01000001">
    <property type="protein sequence ID" value="SDJ86192.1"/>
    <property type="molecule type" value="Genomic_DNA"/>
</dbReference>
<proteinExistence type="predicted"/>
<gene>
    <name evidence="2" type="ORF">SAMN05216243_1194</name>
</gene>